<dbReference type="InterPro" id="IPR005502">
    <property type="entry name" value="Ribosyl_crysJ1"/>
</dbReference>
<accession>A0A814C5K4</accession>
<dbReference type="Gene3D" id="1.10.4080.10">
    <property type="entry name" value="ADP-ribosylation/Crystallin J1"/>
    <property type="match status" value="2"/>
</dbReference>
<comment type="cofactor">
    <cofactor evidence="1">
        <name>Mg(2+)</name>
        <dbReference type="ChEBI" id="CHEBI:18420"/>
    </cofactor>
    <text evidence="1">Binds 2 magnesium ions per subunit.</text>
</comment>
<proteinExistence type="predicted"/>
<dbReference type="SUPFAM" id="SSF52540">
    <property type="entry name" value="P-loop containing nucleoside triphosphate hydrolases"/>
    <property type="match status" value="1"/>
</dbReference>
<gene>
    <name evidence="2" type="ORF">GPM918_LOCUS10423</name>
    <name evidence="3" type="ORF">SRO942_LOCUS10424</name>
</gene>
<evidence type="ECO:0000256" key="1">
    <source>
        <dbReference type="PIRSR" id="PIRSR605502-1"/>
    </source>
</evidence>
<dbReference type="EMBL" id="CAJOBC010002053">
    <property type="protein sequence ID" value="CAF3712899.1"/>
    <property type="molecule type" value="Genomic_DNA"/>
</dbReference>
<organism evidence="2 4">
    <name type="scientific">Didymodactylos carnosus</name>
    <dbReference type="NCBI Taxonomy" id="1234261"/>
    <lineage>
        <taxon>Eukaryota</taxon>
        <taxon>Metazoa</taxon>
        <taxon>Spiralia</taxon>
        <taxon>Gnathifera</taxon>
        <taxon>Rotifera</taxon>
        <taxon>Eurotatoria</taxon>
        <taxon>Bdelloidea</taxon>
        <taxon>Philodinida</taxon>
        <taxon>Philodinidae</taxon>
        <taxon>Didymodactylos</taxon>
    </lineage>
</organism>
<keyword evidence="1" id="KW-0460">Magnesium</keyword>
<dbReference type="Proteomes" id="UP000663829">
    <property type="component" value="Unassembled WGS sequence"/>
</dbReference>
<dbReference type="Gene3D" id="3.40.50.300">
    <property type="entry name" value="P-loop containing nucleotide triphosphate hydrolases"/>
    <property type="match status" value="1"/>
</dbReference>
<evidence type="ECO:0000313" key="3">
    <source>
        <dbReference type="EMBL" id="CAF3712899.1"/>
    </source>
</evidence>
<dbReference type="GO" id="GO:0046872">
    <property type="term" value="F:metal ion binding"/>
    <property type="evidence" value="ECO:0007669"/>
    <property type="project" value="UniProtKB-KW"/>
</dbReference>
<dbReference type="PANTHER" id="PTHR32046">
    <property type="entry name" value="G DOMAIN-CONTAINING PROTEIN"/>
    <property type="match status" value="1"/>
</dbReference>
<evidence type="ECO:0000313" key="2">
    <source>
        <dbReference type="EMBL" id="CAF0935594.1"/>
    </source>
</evidence>
<keyword evidence="4" id="KW-1185">Reference proteome</keyword>
<feature type="binding site" evidence="1">
    <location>
        <position position="253"/>
    </location>
    <ligand>
        <name>Mg(2+)</name>
        <dbReference type="ChEBI" id="CHEBI:18420"/>
        <label>1</label>
    </ligand>
</feature>
<reference evidence="2" key="1">
    <citation type="submission" date="2021-02" db="EMBL/GenBank/DDBJ databases">
        <authorList>
            <person name="Nowell W R."/>
        </authorList>
    </citation>
    <scope>NUCLEOTIDE SEQUENCE</scope>
</reference>
<dbReference type="EMBL" id="CAJNOQ010002053">
    <property type="protein sequence ID" value="CAF0935594.1"/>
    <property type="molecule type" value="Genomic_DNA"/>
</dbReference>
<dbReference type="OrthoDB" id="410104at2759"/>
<dbReference type="Pfam" id="PF03747">
    <property type="entry name" value="ADP_ribosyl_GH"/>
    <property type="match status" value="1"/>
</dbReference>
<evidence type="ECO:0000313" key="4">
    <source>
        <dbReference type="Proteomes" id="UP000663829"/>
    </source>
</evidence>
<dbReference type="InterPro" id="IPR036705">
    <property type="entry name" value="Ribosyl_crysJ1_sf"/>
</dbReference>
<dbReference type="PANTHER" id="PTHR32046:SF11">
    <property type="entry name" value="IMMUNE-ASSOCIATED NUCLEOTIDE-BINDING PROTEIN 10-LIKE"/>
    <property type="match status" value="1"/>
</dbReference>
<dbReference type="Proteomes" id="UP000681722">
    <property type="component" value="Unassembled WGS sequence"/>
</dbReference>
<protein>
    <submittedName>
        <fullName evidence="2">Uncharacterized protein</fullName>
    </submittedName>
</protein>
<keyword evidence="1" id="KW-0479">Metal-binding</keyword>
<dbReference type="InterPro" id="IPR027417">
    <property type="entry name" value="P-loop_NTPase"/>
</dbReference>
<sequence>MLVSLDKAWLKLQFHDGDYQSVKKPDELALEMKDPEAKIDEDVLDRIQGSMMGMALGDALGAHVEFRPHSFLAANPVKDLEGGGTWGLRKGQMDYLSDTNGFDVYCSADGVAGNGALMRLAPVPLFFQQHPDRAVLYSGISGAVTHGDQKARDACRYYGALIVAAVQGETKESLIKNTFYDEHKAWFGTTTLHQDIQKIAEGSYKRPGGYDAGIRGKGYIVNALEAALWAFCYDGGSFETGALKAVNLGDDTDTTAAIYGQLAGACYGYKNLPAKWLDHVYAKDFIQCVSKWIVYEGERWSMKEKTPDGSQVDLIPTSPVFSQANIKKVEEYLLRLPPLIKKLEMSLDDIEGYVIEIHLKQQLGDMKTEFSALKSRSSKKMKEMQDLLVDIRQGRVQQKAISEKLSEDLRDSISGLNHRLTLLKEKKRLIETLEKQTIEYWDVAKWDVLHDDNDSTVEEKLLKNDRAIRILCTNDQLKEENSSQWEDLRSQLITERTANPRLRLVYADFSYCSLKLDETKIIPSMTNSSKTHVRNSLTSLSAPELWPCSQSPRSNDEIINVLLLGGLGVGKSTFINAFANYNTFNSLEQAQLHGPVVPIPVARILPMNDYGEGHIIRFGGYDPNEDYRNPGQSVTQHCRSYIFSIGNRMKLRMIDTPGIGDKRGPSYDEHNMQHILAYIKSLRSEQVSAFLNYLRHVSAGFARFLMRDISTPRTDPFLFGINRMIDEENYICENKDSSDLNSKLHDDLEKFRDGYLLNMNVTSYWKPPILSDVCDCIEHVRALPMVREQMEVVKKMQEVFVPEMEYHVPKYP</sequence>
<feature type="binding site" evidence="1">
    <location>
        <position position="254"/>
    </location>
    <ligand>
        <name>Mg(2+)</name>
        <dbReference type="ChEBI" id="CHEBI:18420"/>
        <label>1</label>
    </ligand>
</feature>
<dbReference type="AlphaFoldDB" id="A0A814C5K4"/>
<comment type="caution">
    <text evidence="2">The sequence shown here is derived from an EMBL/GenBank/DDBJ whole genome shotgun (WGS) entry which is preliminary data.</text>
</comment>
<name>A0A814C5K4_9BILA</name>
<dbReference type="SUPFAM" id="SSF101478">
    <property type="entry name" value="ADP-ribosylglycohydrolase"/>
    <property type="match status" value="1"/>
</dbReference>
<feature type="binding site" evidence="1">
    <location>
        <position position="251"/>
    </location>
    <ligand>
        <name>Mg(2+)</name>
        <dbReference type="ChEBI" id="CHEBI:18420"/>
        <label>1</label>
    </ligand>
</feature>